<evidence type="ECO:0000256" key="1">
    <source>
        <dbReference type="SAM" id="Phobius"/>
    </source>
</evidence>
<evidence type="ECO:0000313" key="2">
    <source>
        <dbReference type="EMBL" id="CDW23161.1"/>
    </source>
</evidence>
<proteinExistence type="predicted"/>
<keyword evidence="1" id="KW-1133">Transmembrane helix</keyword>
<feature type="transmembrane region" description="Helical" evidence="1">
    <location>
        <begin position="12"/>
        <end position="34"/>
    </location>
</feature>
<keyword evidence="1" id="KW-0472">Membrane</keyword>
<accession>A0A0K2TCI3</accession>
<sequence length="60" mass="7355">LHRLLVKRGWSLLSVLLYFLLYTCRHFVQFFVIFDFKLYIIYKWIGEKAIKASCVSYYLK</sequence>
<reference evidence="2" key="1">
    <citation type="submission" date="2014-05" db="EMBL/GenBank/DDBJ databases">
        <authorList>
            <person name="Chronopoulou M."/>
        </authorList>
    </citation>
    <scope>NUCLEOTIDE SEQUENCE</scope>
    <source>
        <tissue evidence="2">Whole organism</tissue>
    </source>
</reference>
<dbReference type="EMBL" id="HACA01005800">
    <property type="protein sequence ID" value="CDW23161.1"/>
    <property type="molecule type" value="Transcribed_RNA"/>
</dbReference>
<protein>
    <submittedName>
        <fullName evidence="2">Uncharacterized protein</fullName>
    </submittedName>
</protein>
<feature type="non-terminal residue" evidence="2">
    <location>
        <position position="1"/>
    </location>
</feature>
<organism evidence="2">
    <name type="scientific">Lepeophtheirus salmonis</name>
    <name type="common">Salmon louse</name>
    <name type="synonym">Caligus salmonis</name>
    <dbReference type="NCBI Taxonomy" id="72036"/>
    <lineage>
        <taxon>Eukaryota</taxon>
        <taxon>Metazoa</taxon>
        <taxon>Ecdysozoa</taxon>
        <taxon>Arthropoda</taxon>
        <taxon>Crustacea</taxon>
        <taxon>Multicrustacea</taxon>
        <taxon>Hexanauplia</taxon>
        <taxon>Copepoda</taxon>
        <taxon>Siphonostomatoida</taxon>
        <taxon>Caligidae</taxon>
        <taxon>Lepeophtheirus</taxon>
    </lineage>
</organism>
<dbReference type="AlphaFoldDB" id="A0A0K2TCI3"/>
<keyword evidence="1" id="KW-0812">Transmembrane</keyword>
<name>A0A0K2TCI3_LEPSM</name>